<reference evidence="11" key="1">
    <citation type="journal article" date="2023" name="Plant Biotechnol. J.">
        <title>Chromosome-level wild Hevea brasiliensis genome provides new tools for genomic-assisted breeding and valuable loci to elevate rubber yield.</title>
        <authorList>
            <person name="Cheng H."/>
            <person name="Song X."/>
            <person name="Hu Y."/>
            <person name="Wu T."/>
            <person name="Yang Q."/>
            <person name="An Z."/>
            <person name="Feng S."/>
            <person name="Deng Z."/>
            <person name="Wu W."/>
            <person name="Zeng X."/>
            <person name="Tu M."/>
            <person name="Wang X."/>
            <person name="Huang H."/>
        </authorList>
    </citation>
    <scope>NUCLEOTIDE SEQUENCE</scope>
    <source>
        <strain evidence="11">MT/VB/25A 57/8</strain>
    </source>
</reference>
<dbReference type="InterPro" id="IPR000757">
    <property type="entry name" value="Beta-glucanase-like"/>
</dbReference>
<dbReference type="EMBL" id="JARPOI010000009">
    <property type="protein sequence ID" value="KAJ9171558.1"/>
    <property type="molecule type" value="Genomic_DNA"/>
</dbReference>
<gene>
    <name evidence="11" type="ORF">P3X46_014911</name>
</gene>
<keyword evidence="5 8" id="KW-0378">Hydrolase</keyword>
<accession>A0ABQ9LVI7</accession>
<sequence>MCMAFTCVYALFSYPTLTFNQSFSCLYGNDHVVFLDNEGKLVQISLDSNTGGGFISQNAYLHAYFSASVKLQAGYTAGAVATFYTSNVNIYASNSHDKLDFMFLDNIEGKRIKRGREERYNLWFDPTQDFHAYRILWTSNWIVFYVDELGGDFLSKPMSLYATIWDGSSWLGKPINYTYAPFVTKCSNFILHGCSVDPTRKPPKCEGGFDLDLSFKGMKNFRLKQMTYSYCNDRKRYSTSLPESEMDPEEARKLSNGLSS</sequence>
<dbReference type="Gene3D" id="2.60.120.200">
    <property type="match status" value="1"/>
</dbReference>
<dbReference type="PANTHER" id="PTHR31062">
    <property type="entry name" value="XYLOGLUCAN ENDOTRANSGLUCOSYLASE/HYDROLASE PROTEIN 8-RELATED"/>
    <property type="match status" value="1"/>
</dbReference>
<dbReference type="InterPro" id="IPR044791">
    <property type="entry name" value="Beta-glucanase/XTH"/>
</dbReference>
<evidence type="ECO:0000256" key="7">
    <source>
        <dbReference type="ARBA" id="ARBA00023295"/>
    </source>
</evidence>
<proteinExistence type="inferred from homology"/>
<feature type="domain" description="GH16" evidence="10">
    <location>
        <begin position="7"/>
        <end position="186"/>
    </location>
</feature>
<evidence type="ECO:0000256" key="1">
    <source>
        <dbReference type="ARBA" id="ARBA00022512"/>
    </source>
</evidence>
<comment type="subcellular location">
    <subcellularLocation>
        <location evidence="8">Secreted</location>
        <location evidence="8">Cell wall</location>
    </subcellularLocation>
    <subcellularLocation>
        <location evidence="8">Secreted</location>
        <location evidence="8">Extracellular space</location>
        <location evidence="8">Apoplast</location>
    </subcellularLocation>
</comment>
<keyword evidence="3 8" id="KW-0964">Secreted</keyword>
<organism evidence="11 12">
    <name type="scientific">Hevea brasiliensis</name>
    <name type="common">Para rubber tree</name>
    <name type="synonym">Siphonia brasiliensis</name>
    <dbReference type="NCBI Taxonomy" id="3981"/>
    <lineage>
        <taxon>Eukaryota</taxon>
        <taxon>Viridiplantae</taxon>
        <taxon>Streptophyta</taxon>
        <taxon>Embryophyta</taxon>
        <taxon>Tracheophyta</taxon>
        <taxon>Spermatophyta</taxon>
        <taxon>Magnoliopsida</taxon>
        <taxon>eudicotyledons</taxon>
        <taxon>Gunneridae</taxon>
        <taxon>Pentapetalae</taxon>
        <taxon>rosids</taxon>
        <taxon>fabids</taxon>
        <taxon>Malpighiales</taxon>
        <taxon>Euphorbiaceae</taxon>
        <taxon>Crotonoideae</taxon>
        <taxon>Micrandreae</taxon>
        <taxon>Hevea</taxon>
    </lineage>
</organism>
<dbReference type="PROSITE" id="PS51762">
    <property type="entry name" value="GH16_2"/>
    <property type="match status" value="1"/>
</dbReference>
<dbReference type="SUPFAM" id="SSF49899">
    <property type="entry name" value="Concanavalin A-like lectins/glucanases"/>
    <property type="match status" value="1"/>
</dbReference>
<name>A0ABQ9LVI7_HEVBR</name>
<dbReference type="InterPro" id="IPR013320">
    <property type="entry name" value="ConA-like_dom_sf"/>
</dbReference>
<comment type="similarity">
    <text evidence="8">Belongs to the glycosyl hydrolase 16 family.</text>
</comment>
<evidence type="ECO:0000256" key="3">
    <source>
        <dbReference type="ARBA" id="ARBA00022525"/>
    </source>
</evidence>
<comment type="PTM">
    <text evidence="8">Contains at least one intrachain disulfide bond essential for its enzymatic activity.</text>
</comment>
<comment type="function">
    <text evidence="8">Catalyzes xyloglucan endohydrolysis (XEH) and/or endotransglycosylation (XET). Cleaves and religates xyloglucan polymers, an essential constituent of the primary cell wall, and thereby participates in cell wall construction of growing tissues.</text>
</comment>
<evidence type="ECO:0000313" key="12">
    <source>
        <dbReference type="Proteomes" id="UP001174677"/>
    </source>
</evidence>
<dbReference type="InterPro" id="IPR010713">
    <property type="entry name" value="XET_C"/>
</dbReference>
<keyword evidence="6" id="KW-1015">Disulfide bond</keyword>
<evidence type="ECO:0000259" key="10">
    <source>
        <dbReference type="PROSITE" id="PS51762"/>
    </source>
</evidence>
<evidence type="ECO:0000256" key="5">
    <source>
        <dbReference type="ARBA" id="ARBA00022801"/>
    </source>
</evidence>
<dbReference type="InterPro" id="IPR016455">
    <property type="entry name" value="XTH"/>
</dbReference>
<evidence type="ECO:0000256" key="6">
    <source>
        <dbReference type="ARBA" id="ARBA00023157"/>
    </source>
</evidence>
<evidence type="ECO:0000256" key="4">
    <source>
        <dbReference type="ARBA" id="ARBA00022679"/>
    </source>
</evidence>
<comment type="caution">
    <text evidence="11">The sequence shown here is derived from an EMBL/GenBank/DDBJ whole genome shotgun (WGS) entry which is preliminary data.</text>
</comment>
<keyword evidence="1 8" id="KW-0134">Cell wall</keyword>
<keyword evidence="7 8" id="KW-0326">Glycosidase</keyword>
<dbReference type="Proteomes" id="UP001174677">
    <property type="component" value="Chromosome 9"/>
</dbReference>
<evidence type="ECO:0000256" key="9">
    <source>
        <dbReference type="SAM" id="MobiDB-lite"/>
    </source>
</evidence>
<dbReference type="Pfam" id="PF06955">
    <property type="entry name" value="XET_C"/>
    <property type="match status" value="1"/>
</dbReference>
<keyword evidence="12" id="KW-1185">Reference proteome</keyword>
<dbReference type="PIRSF" id="PIRSF005604">
    <property type="entry name" value="XET"/>
    <property type="match status" value="1"/>
</dbReference>
<keyword evidence="2 8" id="KW-0052">Apoplast</keyword>
<keyword evidence="8" id="KW-0961">Cell wall biogenesis/degradation</keyword>
<dbReference type="Pfam" id="PF00722">
    <property type="entry name" value="Glyco_hydro_16"/>
    <property type="match status" value="1"/>
</dbReference>
<evidence type="ECO:0000313" key="11">
    <source>
        <dbReference type="EMBL" id="KAJ9171558.1"/>
    </source>
</evidence>
<evidence type="ECO:0000256" key="8">
    <source>
        <dbReference type="RuleBase" id="RU361120"/>
    </source>
</evidence>
<feature type="region of interest" description="Disordered" evidence="9">
    <location>
        <begin position="239"/>
        <end position="260"/>
    </location>
</feature>
<keyword evidence="4 8" id="KW-0808">Transferase</keyword>
<evidence type="ECO:0000256" key="2">
    <source>
        <dbReference type="ARBA" id="ARBA00022523"/>
    </source>
</evidence>
<protein>
    <recommendedName>
        <fullName evidence="8">Xyloglucan endotransglucosylase/hydrolase</fullName>
        <ecNumber evidence="8">2.4.1.207</ecNumber>
    </recommendedName>
</protein>
<dbReference type="EC" id="2.4.1.207" evidence="8"/>